<keyword evidence="7" id="KW-1185">Reference proteome</keyword>
<dbReference type="InterPro" id="IPR058627">
    <property type="entry name" value="MdtA-like_C"/>
</dbReference>
<dbReference type="PROSITE" id="PS51257">
    <property type="entry name" value="PROKAR_LIPOPROTEIN"/>
    <property type="match status" value="1"/>
</dbReference>
<sequence>MIHAKSSFRRFLPRRAAALCVAVTLLTGCSVLPNEEEPLDPPKLTSKTEEHEVAPVTRGNMELYLTSSATAVSDVNESVSFPESGGILKKFYVAEGDHVKTGAPIAELDTGDLPIRLKLQKLTVEQRELSYQDAVMQGADSDDVRNAKISVEAEKLQLDALQKEYNKALLFSPADGMITYLNDLKPGEAVTANDTMAVIANPNKVNFVYEATDVSKIKAVKDGTEVALNLDDKSYNGKVIQTPSTAPKSTDDALNRRNAKSLVIALDAPQPALKIGSYADIKLFLDKRDNVLMIPRPALKSMFGRNFVETIENDRVKEVDVEIGLRTSDSIEIVKGLEEGQSVVVDN</sequence>
<dbReference type="InterPro" id="IPR006143">
    <property type="entry name" value="RND_pump_MFP"/>
</dbReference>
<dbReference type="RefSeq" id="WP_162639854.1">
    <property type="nucleotide sequence ID" value="NZ_CP048286.1"/>
</dbReference>
<evidence type="ECO:0000313" key="6">
    <source>
        <dbReference type="EMBL" id="QHW31045.1"/>
    </source>
</evidence>
<evidence type="ECO:0000256" key="2">
    <source>
        <dbReference type="ARBA" id="ARBA00009477"/>
    </source>
</evidence>
<keyword evidence="3" id="KW-0175">Coiled coil</keyword>
<dbReference type="Gene3D" id="2.40.50.100">
    <property type="match status" value="1"/>
</dbReference>
<protein>
    <submittedName>
        <fullName evidence="6">Efflux RND transporter periplasmic adaptor subunit</fullName>
    </submittedName>
</protein>
<dbReference type="PANTHER" id="PTHR32347:SF14">
    <property type="entry name" value="EFFLUX SYSTEM COMPONENT YKNX-RELATED"/>
    <property type="match status" value="1"/>
</dbReference>
<evidence type="ECO:0000256" key="4">
    <source>
        <dbReference type="SAM" id="MobiDB-lite"/>
    </source>
</evidence>
<comment type="subcellular location">
    <subcellularLocation>
        <location evidence="1">Cell envelope</location>
    </subcellularLocation>
</comment>
<dbReference type="GO" id="GO:0022857">
    <property type="term" value="F:transmembrane transporter activity"/>
    <property type="evidence" value="ECO:0007669"/>
    <property type="project" value="InterPro"/>
</dbReference>
<comment type="similarity">
    <text evidence="2">Belongs to the membrane fusion protein (MFP) (TC 8.A.1) family.</text>
</comment>
<organism evidence="6 7">
    <name type="scientific">Paenibacillus rhizovicinus</name>
    <dbReference type="NCBI Taxonomy" id="2704463"/>
    <lineage>
        <taxon>Bacteria</taxon>
        <taxon>Bacillati</taxon>
        <taxon>Bacillota</taxon>
        <taxon>Bacilli</taxon>
        <taxon>Bacillales</taxon>
        <taxon>Paenibacillaceae</taxon>
        <taxon>Paenibacillus</taxon>
    </lineage>
</organism>
<dbReference type="SUPFAM" id="SSF111369">
    <property type="entry name" value="HlyD-like secretion proteins"/>
    <property type="match status" value="1"/>
</dbReference>
<dbReference type="Gene3D" id="2.40.420.20">
    <property type="match status" value="1"/>
</dbReference>
<gene>
    <name evidence="6" type="ORF">GZH47_09370</name>
</gene>
<accession>A0A6C0NXR9</accession>
<dbReference type="AlphaFoldDB" id="A0A6C0NXR9"/>
<evidence type="ECO:0000313" key="7">
    <source>
        <dbReference type="Proteomes" id="UP000479114"/>
    </source>
</evidence>
<dbReference type="PANTHER" id="PTHR32347">
    <property type="entry name" value="EFFLUX SYSTEM COMPONENT YKNX-RELATED"/>
    <property type="match status" value="1"/>
</dbReference>
<evidence type="ECO:0000256" key="3">
    <source>
        <dbReference type="ARBA" id="ARBA00023054"/>
    </source>
</evidence>
<reference evidence="6 7" key="1">
    <citation type="submission" date="2020-02" db="EMBL/GenBank/DDBJ databases">
        <title>Paenibacillus sp. nov., isolated from rhizosphere soil of tomato.</title>
        <authorList>
            <person name="Weon H.-Y."/>
            <person name="Lee S.A."/>
        </authorList>
    </citation>
    <scope>NUCLEOTIDE SEQUENCE [LARGE SCALE GENOMIC DNA]</scope>
    <source>
        <strain evidence="6 7">14171R-81</strain>
    </source>
</reference>
<dbReference type="GO" id="GO:0016020">
    <property type="term" value="C:membrane"/>
    <property type="evidence" value="ECO:0007669"/>
    <property type="project" value="InterPro"/>
</dbReference>
<evidence type="ECO:0000259" key="5">
    <source>
        <dbReference type="Pfam" id="PF25967"/>
    </source>
</evidence>
<name>A0A6C0NXR9_9BACL</name>
<dbReference type="EMBL" id="CP048286">
    <property type="protein sequence ID" value="QHW31045.1"/>
    <property type="molecule type" value="Genomic_DNA"/>
</dbReference>
<feature type="domain" description="Multidrug resistance protein MdtA-like C-terminal permuted SH3" evidence="5">
    <location>
        <begin position="290"/>
        <end position="346"/>
    </location>
</feature>
<dbReference type="KEGG" id="prz:GZH47_09370"/>
<dbReference type="InterPro" id="IPR050465">
    <property type="entry name" value="UPF0194_transport"/>
</dbReference>
<proteinExistence type="inferred from homology"/>
<feature type="region of interest" description="Disordered" evidence="4">
    <location>
        <begin position="34"/>
        <end position="53"/>
    </location>
</feature>
<evidence type="ECO:0000256" key="1">
    <source>
        <dbReference type="ARBA" id="ARBA00004196"/>
    </source>
</evidence>
<dbReference type="Pfam" id="PF25967">
    <property type="entry name" value="RND-MFP_C"/>
    <property type="match status" value="1"/>
</dbReference>
<dbReference type="Proteomes" id="UP000479114">
    <property type="component" value="Chromosome"/>
</dbReference>
<dbReference type="NCBIfam" id="TIGR01730">
    <property type="entry name" value="RND_mfp"/>
    <property type="match status" value="1"/>
</dbReference>
<dbReference type="GO" id="GO:0030313">
    <property type="term" value="C:cell envelope"/>
    <property type="evidence" value="ECO:0007669"/>
    <property type="project" value="UniProtKB-SubCell"/>
</dbReference>